<evidence type="ECO:0000313" key="4">
    <source>
        <dbReference type="EMBL" id="PIL37112.1"/>
    </source>
</evidence>
<dbReference type="SMART" id="SM01163">
    <property type="entry name" value="DUF1785"/>
    <property type="match status" value="1"/>
</dbReference>
<dbReference type="Pfam" id="PF08699">
    <property type="entry name" value="ArgoL1"/>
    <property type="match status" value="1"/>
</dbReference>
<feature type="compositionally biased region" description="Gly residues" evidence="1">
    <location>
        <begin position="198"/>
        <end position="208"/>
    </location>
</feature>
<dbReference type="Pfam" id="PF02171">
    <property type="entry name" value="Piwi"/>
    <property type="match status" value="1"/>
</dbReference>
<keyword evidence="5" id="KW-1185">Reference proteome</keyword>
<dbReference type="Proteomes" id="UP000230002">
    <property type="component" value="Unassembled WGS sequence"/>
</dbReference>
<evidence type="ECO:0000259" key="3">
    <source>
        <dbReference type="PROSITE" id="PS50822"/>
    </source>
</evidence>
<dbReference type="Pfam" id="PF16486">
    <property type="entry name" value="ArgoN"/>
    <property type="match status" value="1"/>
</dbReference>
<evidence type="ECO:0000256" key="1">
    <source>
        <dbReference type="SAM" id="MobiDB-lite"/>
    </source>
</evidence>
<feature type="domain" description="PAZ" evidence="2">
    <location>
        <begin position="318"/>
        <end position="438"/>
    </location>
</feature>
<dbReference type="Pfam" id="PF02170">
    <property type="entry name" value="PAZ"/>
    <property type="match status" value="1"/>
</dbReference>
<evidence type="ECO:0000313" key="5">
    <source>
        <dbReference type="Proteomes" id="UP000230002"/>
    </source>
</evidence>
<dbReference type="SUPFAM" id="SSF53098">
    <property type="entry name" value="Ribonuclease H-like"/>
    <property type="match status" value="1"/>
</dbReference>
<dbReference type="AlphaFoldDB" id="A0A2G8STQ4"/>
<dbReference type="InterPro" id="IPR032472">
    <property type="entry name" value="ArgoL2"/>
</dbReference>
<dbReference type="SMART" id="SM00950">
    <property type="entry name" value="Piwi"/>
    <property type="match status" value="1"/>
</dbReference>
<dbReference type="InterPro" id="IPR032473">
    <property type="entry name" value="Argonaute_Mid_dom"/>
</dbReference>
<dbReference type="InterPro" id="IPR045246">
    <property type="entry name" value="Piwi_ago-like"/>
</dbReference>
<name>A0A2G8STQ4_9APHY</name>
<dbReference type="InterPro" id="IPR014811">
    <property type="entry name" value="ArgoL1"/>
</dbReference>
<protein>
    <submittedName>
        <fullName evidence="4">Argonaute</fullName>
    </submittedName>
</protein>
<dbReference type="PANTHER" id="PTHR22891">
    <property type="entry name" value="EUKARYOTIC TRANSLATION INITIATION FACTOR 2C"/>
    <property type="match status" value="1"/>
</dbReference>
<dbReference type="GO" id="GO:0003723">
    <property type="term" value="F:RNA binding"/>
    <property type="evidence" value="ECO:0007669"/>
    <property type="project" value="InterPro"/>
</dbReference>
<dbReference type="InterPro" id="IPR032474">
    <property type="entry name" value="Argonaute_N"/>
</dbReference>
<comment type="caution">
    <text evidence="4">The sequence shown here is derived from an EMBL/GenBank/DDBJ whole genome shotgun (WGS) entry which is preliminary data.</text>
</comment>
<dbReference type="Gene3D" id="3.40.50.2300">
    <property type="match status" value="1"/>
</dbReference>
<dbReference type="Pfam" id="PF16488">
    <property type="entry name" value="ArgoL2"/>
    <property type="match status" value="1"/>
</dbReference>
<proteinExistence type="predicted"/>
<dbReference type="SUPFAM" id="SSF101690">
    <property type="entry name" value="PAZ domain"/>
    <property type="match status" value="1"/>
</dbReference>
<reference evidence="4 5" key="1">
    <citation type="journal article" date="2015" name="Sci. Rep.">
        <title>Chromosome-level genome map provides insights into diverse defense mechanisms in the medicinal fungus Ganoderma sinense.</title>
        <authorList>
            <person name="Zhu Y."/>
            <person name="Xu J."/>
            <person name="Sun C."/>
            <person name="Zhou S."/>
            <person name="Xu H."/>
            <person name="Nelson D.R."/>
            <person name="Qian J."/>
            <person name="Song J."/>
            <person name="Luo H."/>
            <person name="Xiang L."/>
            <person name="Li Y."/>
            <person name="Xu Z."/>
            <person name="Ji A."/>
            <person name="Wang L."/>
            <person name="Lu S."/>
            <person name="Hayward A."/>
            <person name="Sun W."/>
            <person name="Li X."/>
            <person name="Schwartz D.C."/>
            <person name="Wang Y."/>
            <person name="Chen S."/>
        </authorList>
    </citation>
    <scope>NUCLEOTIDE SEQUENCE [LARGE SCALE GENOMIC DNA]</scope>
    <source>
        <strain evidence="4 5">ZZ0214-1</strain>
    </source>
</reference>
<accession>A0A2G8STQ4</accession>
<evidence type="ECO:0000259" key="2">
    <source>
        <dbReference type="PROSITE" id="PS50821"/>
    </source>
</evidence>
<dbReference type="STRING" id="1077348.A0A2G8STQ4"/>
<dbReference type="PROSITE" id="PS50822">
    <property type="entry name" value="PIWI"/>
    <property type="match status" value="1"/>
</dbReference>
<feature type="region of interest" description="Disordered" evidence="1">
    <location>
        <begin position="187"/>
        <end position="212"/>
    </location>
</feature>
<gene>
    <name evidence="4" type="ORF">GSI_00804</name>
</gene>
<dbReference type="Gene3D" id="3.30.420.10">
    <property type="entry name" value="Ribonuclease H-like superfamily/Ribonuclease H"/>
    <property type="match status" value="1"/>
</dbReference>
<dbReference type="InterPro" id="IPR036397">
    <property type="entry name" value="RNaseH_sf"/>
</dbReference>
<organism evidence="4 5">
    <name type="scientific">Ganoderma sinense ZZ0214-1</name>
    <dbReference type="NCBI Taxonomy" id="1077348"/>
    <lineage>
        <taxon>Eukaryota</taxon>
        <taxon>Fungi</taxon>
        <taxon>Dikarya</taxon>
        <taxon>Basidiomycota</taxon>
        <taxon>Agaricomycotina</taxon>
        <taxon>Agaricomycetes</taxon>
        <taxon>Polyporales</taxon>
        <taxon>Polyporaceae</taxon>
        <taxon>Ganoderma</taxon>
    </lineage>
</organism>
<dbReference type="InterPro" id="IPR036085">
    <property type="entry name" value="PAZ_dom_sf"/>
</dbReference>
<dbReference type="OrthoDB" id="10252740at2759"/>
<dbReference type="CDD" id="cd04657">
    <property type="entry name" value="Piwi_ago-like"/>
    <property type="match status" value="1"/>
</dbReference>
<dbReference type="InterPro" id="IPR012337">
    <property type="entry name" value="RNaseH-like_sf"/>
</dbReference>
<feature type="compositionally biased region" description="Low complexity" evidence="1">
    <location>
        <begin position="17"/>
        <end position="58"/>
    </location>
</feature>
<dbReference type="InterPro" id="IPR003100">
    <property type="entry name" value="PAZ_dom"/>
</dbReference>
<dbReference type="Pfam" id="PF16487">
    <property type="entry name" value="ArgoMid"/>
    <property type="match status" value="1"/>
</dbReference>
<feature type="region of interest" description="Disordered" evidence="1">
    <location>
        <begin position="1"/>
        <end position="68"/>
    </location>
</feature>
<dbReference type="Gene3D" id="2.170.260.10">
    <property type="entry name" value="paz domain"/>
    <property type="match status" value="1"/>
</dbReference>
<dbReference type="InterPro" id="IPR003165">
    <property type="entry name" value="Piwi"/>
</dbReference>
<sequence>MPPRAAPGGAGSGRGRGSTSRGGSTSGPTPSRGGPPARGAFRGRATPAAPAGRVAPTTVGLGLPDTSSHITTVGVKRSAFGQSGRALNVWTNHFEVKIPEDEIYHYDGASRLSSPLPSDILNLDEMFSIISPSEKTLPARLNLEIIERLQTKVAPEVFTPPVVYDGRKNIFSPRQLPFPSGAQEFSFTLTDPASPGEEGQGGGGGGGGERGRGPKIYKVKLTHVATINPEVLARFLQGKQSHDNTVLTAITALNVVIRMEPTMKYPFNVRSFFTSRETAAIGGGIVLWRGYFQSVRPAIGRMLINVDISTAAMYKPGRAIDVALELLGMAPRGPLILSPKHGFPERELIKLQRFLSGVRITVDIPGRPTTGRRPPRVIKKLTKGGANQLSFTMRDGKTITVAQYFEKTHNYRLQFPDIVCIEVGSGAIIPMECCTIPEGQIMRKQVPPEKTKDVLNFATKKPHERLQSIRAALGVLNYGQSEYVRQFGMHVSPNADVQSLQARILDPPTLMYGAQSRQPTIQPRDGQWNMVDKKFYRPVTINRWVVVVYEREQRFNRDTAYDLVRNFLEQFAAVGIRCMEDDPVVLWERPTNIAASLQNAGKKVIEKHRNTGPGPDLMIVVLPESSADMYQSVKHSSYMKFMDHSFGDIIRGVATQCLRSSKCNRANKQYFANVCLKINPKMGGINTIPEARSVPVLTDPRNPTIVMGADVIHPAPGADGRPSFTALVGNVDSETAKYIADCRVQTSRQEMIDDLEAMATAHISMYKRYRQAVEKKSPDPKRVIFYRDGVSEGQFQHVLEYELPQLKRALAANNVNAKITVIVVGKRHHVRFFPQRREDADRSGNCPAGTVVDRDITHPTEFDFYLQSHRTSRPAHYNVLYDENEFTPDALQALSFALCHVYARSTRSVSIPAPVYYADIVCARAKNHYNPEGNFDLTESGTQLESNDAKRQLEAFRANFMPLNDKTKRVMYFS</sequence>
<feature type="domain" description="Piwi" evidence="3">
    <location>
        <begin position="617"/>
        <end position="930"/>
    </location>
</feature>
<dbReference type="CDD" id="cd02846">
    <property type="entry name" value="PAZ_argonaute_like"/>
    <property type="match status" value="1"/>
</dbReference>
<dbReference type="PROSITE" id="PS50821">
    <property type="entry name" value="PAZ"/>
    <property type="match status" value="1"/>
</dbReference>
<dbReference type="EMBL" id="AYKW01000001">
    <property type="protein sequence ID" value="PIL37112.1"/>
    <property type="molecule type" value="Genomic_DNA"/>
</dbReference>